<comment type="caution">
    <text evidence="2">The sequence shown here is derived from an EMBL/GenBank/DDBJ whole genome shotgun (WGS) entry which is preliminary data.</text>
</comment>
<sequence>MDRVMKKWKQHQGFLQLVGLIIIVPLVAWVFGFRQTVKLWRACNARQEMVSRLAESRSGVGNELPGSVSGKQILNNGVLLGQLERPIRDNGVKMVKYTPYLTREEGKLQVHTGELVLSGSFTSLLRVMHYMEKEGQPGKIVSAGFRLFDDRAKKERQLRMTLVVQQLTMEN</sequence>
<proteinExistence type="predicted"/>
<organism evidence="2 3">
    <name type="scientific">Butyricimonas virosa</name>
    <dbReference type="NCBI Taxonomy" id="544645"/>
    <lineage>
        <taxon>Bacteria</taxon>
        <taxon>Pseudomonadati</taxon>
        <taxon>Bacteroidota</taxon>
        <taxon>Bacteroidia</taxon>
        <taxon>Bacteroidales</taxon>
        <taxon>Odoribacteraceae</taxon>
        <taxon>Butyricimonas</taxon>
    </lineage>
</organism>
<dbReference type="STRING" id="1121130.GCA_000519105_03551"/>
<dbReference type="EMBL" id="QRZA01000030">
    <property type="protein sequence ID" value="RGV31586.1"/>
    <property type="molecule type" value="Genomic_DNA"/>
</dbReference>
<evidence type="ECO:0000256" key="1">
    <source>
        <dbReference type="SAM" id="Phobius"/>
    </source>
</evidence>
<feature type="transmembrane region" description="Helical" evidence="1">
    <location>
        <begin position="12"/>
        <end position="33"/>
    </location>
</feature>
<dbReference type="Proteomes" id="UP000283589">
    <property type="component" value="Unassembled WGS sequence"/>
</dbReference>
<reference evidence="2 3" key="1">
    <citation type="submission" date="2018-08" db="EMBL/GenBank/DDBJ databases">
        <title>A genome reference for cultivated species of the human gut microbiota.</title>
        <authorList>
            <person name="Zou Y."/>
            <person name="Xue W."/>
            <person name="Luo G."/>
        </authorList>
    </citation>
    <scope>NUCLEOTIDE SEQUENCE [LARGE SCALE GENOMIC DNA]</scope>
    <source>
        <strain evidence="2 3">AF14-49</strain>
    </source>
</reference>
<evidence type="ECO:0000313" key="2">
    <source>
        <dbReference type="EMBL" id="RGV31586.1"/>
    </source>
</evidence>
<keyword evidence="1" id="KW-1133">Transmembrane helix</keyword>
<dbReference type="AlphaFoldDB" id="A0A412WW44"/>
<name>A0A412WW44_9BACT</name>
<protein>
    <submittedName>
        <fullName evidence="2">Uncharacterized protein</fullName>
    </submittedName>
</protein>
<evidence type="ECO:0000313" key="3">
    <source>
        <dbReference type="Proteomes" id="UP000283589"/>
    </source>
</evidence>
<accession>A0A412WW44</accession>
<gene>
    <name evidence="2" type="ORF">DWW18_16830</name>
</gene>
<keyword evidence="1" id="KW-0812">Transmembrane</keyword>
<keyword evidence="1" id="KW-0472">Membrane</keyword>